<keyword evidence="4" id="KW-1185">Reference proteome</keyword>
<comment type="caution">
    <text evidence="3">The sequence shown here is derived from an EMBL/GenBank/DDBJ whole genome shotgun (WGS) entry which is preliminary data.</text>
</comment>
<dbReference type="PANTHER" id="PTHR11614">
    <property type="entry name" value="PHOSPHOLIPASE-RELATED"/>
    <property type="match status" value="1"/>
</dbReference>
<accession>A0ABY1IN55</accession>
<gene>
    <name evidence="3" type="ORF">SAMN02745911_2814</name>
</gene>
<reference evidence="3 4" key="1">
    <citation type="submission" date="2016-11" db="EMBL/GenBank/DDBJ databases">
        <authorList>
            <person name="Varghese N."/>
            <person name="Submissions S."/>
        </authorList>
    </citation>
    <scope>NUCLEOTIDE SEQUENCE [LARGE SCALE GENOMIC DNA]</scope>
    <source>
        <strain evidence="3 4">DSM 21988</strain>
    </source>
</reference>
<dbReference type="Proteomes" id="UP000184290">
    <property type="component" value="Unassembled WGS sequence"/>
</dbReference>
<dbReference type="InterPro" id="IPR029058">
    <property type="entry name" value="AB_hydrolase_fold"/>
</dbReference>
<dbReference type="Gene3D" id="3.40.50.1820">
    <property type="entry name" value="alpha/beta hydrolase"/>
    <property type="match status" value="1"/>
</dbReference>
<evidence type="ECO:0000313" key="3">
    <source>
        <dbReference type="EMBL" id="SHJ54169.1"/>
    </source>
</evidence>
<dbReference type="InterPro" id="IPR022742">
    <property type="entry name" value="Hydrolase_4"/>
</dbReference>
<sequence length="328" mass="36327">MMDDRPTFFDTPGNPAPDRLSGGYVATPNGRRLRYAIARPKGPSRGTVLLLPGRNECAEKYFETMGDLTARAFTVLTFDWRGQGGSDRLLKNPQKGHVSRLDHYYADFEIIFRNVALPDCPGPYVILAHSLGALVALRYMPRLANRIERIVCSAPLIGLPARGSAIGMVAAAMRWTGMGRLSLRRLKRLGPDWNIATNPLTSDPARFQRNRAMVETAPHLSVNALTAGWLHAAFRAMRRLENADFIAGLHVPTLIVTAGADRVVDTAAAERLAWRMRSGHLLSIPHARHELLQERDEFRAPFLAAFEGFVESCMPMPDRNGVLPEPAV</sequence>
<dbReference type="SUPFAM" id="SSF53474">
    <property type="entry name" value="alpha/beta-Hydrolases"/>
    <property type="match status" value="1"/>
</dbReference>
<protein>
    <submittedName>
        <fullName evidence="3">Lysophospholipase</fullName>
    </submittedName>
</protein>
<dbReference type="InterPro" id="IPR051044">
    <property type="entry name" value="MAG_DAG_Lipase"/>
</dbReference>
<dbReference type="EMBL" id="FQZC01000003">
    <property type="protein sequence ID" value="SHJ54169.1"/>
    <property type="molecule type" value="Genomic_DNA"/>
</dbReference>
<dbReference type="Pfam" id="PF12146">
    <property type="entry name" value="Hydrolase_4"/>
    <property type="match status" value="1"/>
</dbReference>
<evidence type="ECO:0000259" key="2">
    <source>
        <dbReference type="Pfam" id="PF12146"/>
    </source>
</evidence>
<name>A0ABY1IN55_9HYPH</name>
<evidence type="ECO:0000256" key="1">
    <source>
        <dbReference type="SAM" id="MobiDB-lite"/>
    </source>
</evidence>
<proteinExistence type="predicted"/>
<organism evidence="3 4">
    <name type="scientific">Aureimonas altamirensis DSM 21988</name>
    <dbReference type="NCBI Taxonomy" id="1121026"/>
    <lineage>
        <taxon>Bacteria</taxon>
        <taxon>Pseudomonadati</taxon>
        <taxon>Pseudomonadota</taxon>
        <taxon>Alphaproteobacteria</taxon>
        <taxon>Hyphomicrobiales</taxon>
        <taxon>Aurantimonadaceae</taxon>
        <taxon>Aureimonas</taxon>
    </lineage>
</organism>
<feature type="region of interest" description="Disordered" evidence="1">
    <location>
        <begin position="1"/>
        <end position="21"/>
    </location>
</feature>
<feature type="domain" description="Serine aminopeptidase S33" evidence="2">
    <location>
        <begin position="43"/>
        <end position="296"/>
    </location>
</feature>
<evidence type="ECO:0000313" key="4">
    <source>
        <dbReference type="Proteomes" id="UP000184290"/>
    </source>
</evidence>
<dbReference type="RefSeq" id="WP_060606519.1">
    <property type="nucleotide sequence ID" value="NZ_FQZC01000003.1"/>
</dbReference>